<evidence type="ECO:0000256" key="1">
    <source>
        <dbReference type="SAM" id="Phobius"/>
    </source>
</evidence>
<feature type="transmembrane region" description="Helical" evidence="1">
    <location>
        <begin position="30"/>
        <end position="50"/>
    </location>
</feature>
<proteinExistence type="predicted"/>
<comment type="caution">
    <text evidence="2">The sequence shown here is derived from an EMBL/GenBank/DDBJ whole genome shotgun (WGS) entry which is preliminary data.</text>
</comment>
<protein>
    <submittedName>
        <fullName evidence="2">Uncharacterized protein</fullName>
    </submittedName>
</protein>
<keyword evidence="1" id="KW-0812">Transmembrane</keyword>
<evidence type="ECO:0000313" key="3">
    <source>
        <dbReference type="Proteomes" id="UP000284785"/>
    </source>
</evidence>
<organism evidence="2 3">
    <name type="scientific">Bacteroides thetaiotaomicron</name>
    <dbReference type="NCBI Taxonomy" id="818"/>
    <lineage>
        <taxon>Bacteria</taxon>
        <taxon>Pseudomonadati</taxon>
        <taxon>Bacteroidota</taxon>
        <taxon>Bacteroidia</taxon>
        <taxon>Bacteroidales</taxon>
        <taxon>Bacteroidaceae</taxon>
        <taxon>Bacteroides</taxon>
    </lineage>
</organism>
<accession>A0A414HR40</accession>
<evidence type="ECO:0000313" key="2">
    <source>
        <dbReference type="EMBL" id="RHD89732.1"/>
    </source>
</evidence>
<reference evidence="2 3" key="1">
    <citation type="submission" date="2018-08" db="EMBL/GenBank/DDBJ databases">
        <title>A genome reference for cultivated species of the human gut microbiota.</title>
        <authorList>
            <person name="Zou Y."/>
            <person name="Xue W."/>
            <person name="Luo G."/>
        </authorList>
    </citation>
    <scope>NUCLEOTIDE SEQUENCE [LARGE SCALE GENOMIC DNA]</scope>
    <source>
        <strain evidence="2 3">AM30-26</strain>
    </source>
</reference>
<keyword evidence="1" id="KW-1133">Transmembrane helix</keyword>
<keyword evidence="1" id="KW-0472">Membrane</keyword>
<dbReference type="AlphaFoldDB" id="A0A414HR40"/>
<dbReference type="EMBL" id="QSJP01000004">
    <property type="protein sequence ID" value="RHD89732.1"/>
    <property type="molecule type" value="Genomic_DNA"/>
</dbReference>
<gene>
    <name evidence="2" type="ORF">DW780_06610</name>
</gene>
<sequence length="76" mass="8960">MSSYNVFYILLAYYFLPFSPKHTYKQVQEIFIYFSLYYVYIVKNSIFLNFQRNKPATISNTFSGAILQSKNVCCLG</sequence>
<dbReference type="Proteomes" id="UP000284785">
    <property type="component" value="Unassembled WGS sequence"/>
</dbReference>
<name>A0A414HR40_BACT4</name>